<feature type="domain" description="G-protein coupled receptors family 1 profile" evidence="12">
    <location>
        <begin position="21"/>
        <end position="262"/>
    </location>
</feature>
<feature type="transmembrane region" description="Helical" evidence="11">
    <location>
        <begin position="6"/>
        <end position="29"/>
    </location>
</feature>
<dbReference type="PROSITE" id="PS50262">
    <property type="entry name" value="G_PROTEIN_RECEP_F1_2"/>
    <property type="match status" value="1"/>
</dbReference>
<gene>
    <name evidence="13" type="ORF">OS493_017107</name>
</gene>
<dbReference type="CDD" id="cd00637">
    <property type="entry name" value="7tm_classA_rhodopsin-like"/>
    <property type="match status" value="1"/>
</dbReference>
<reference evidence="13" key="1">
    <citation type="submission" date="2023-01" db="EMBL/GenBank/DDBJ databases">
        <title>Genome assembly of the deep-sea coral Lophelia pertusa.</title>
        <authorList>
            <person name="Herrera S."/>
            <person name="Cordes E."/>
        </authorList>
    </citation>
    <scope>NUCLEOTIDE SEQUENCE</scope>
    <source>
        <strain evidence="13">USNM1676648</strain>
        <tissue evidence="13">Polyp</tissue>
    </source>
</reference>
<comment type="subcellular location">
    <subcellularLocation>
        <location evidence="1">Cell membrane</location>
        <topology evidence="1">Multi-pass membrane protein</topology>
    </subcellularLocation>
</comment>
<feature type="transmembrane region" description="Helical" evidence="11">
    <location>
        <begin position="244"/>
        <end position="265"/>
    </location>
</feature>
<dbReference type="PANTHER" id="PTHR24246">
    <property type="entry name" value="OLFACTORY RECEPTOR AND ADENOSINE RECEPTOR"/>
    <property type="match status" value="1"/>
</dbReference>
<evidence type="ECO:0000256" key="11">
    <source>
        <dbReference type="SAM" id="Phobius"/>
    </source>
</evidence>
<feature type="transmembrane region" description="Helical" evidence="11">
    <location>
        <begin position="206"/>
        <end position="224"/>
    </location>
</feature>
<comment type="similarity">
    <text evidence="10">Belongs to the G-protein coupled receptor 1 family.</text>
</comment>
<feature type="transmembrane region" description="Helical" evidence="11">
    <location>
        <begin position="152"/>
        <end position="176"/>
    </location>
</feature>
<evidence type="ECO:0000256" key="1">
    <source>
        <dbReference type="ARBA" id="ARBA00004651"/>
    </source>
</evidence>
<dbReference type="EMBL" id="MU827786">
    <property type="protein sequence ID" value="KAJ7333569.1"/>
    <property type="molecule type" value="Genomic_DNA"/>
</dbReference>
<dbReference type="PROSITE" id="PS00237">
    <property type="entry name" value="G_PROTEIN_RECEP_F1_1"/>
    <property type="match status" value="1"/>
</dbReference>
<dbReference type="InterPro" id="IPR000276">
    <property type="entry name" value="GPCR_Rhodpsn"/>
</dbReference>
<evidence type="ECO:0000256" key="2">
    <source>
        <dbReference type="ARBA" id="ARBA00022475"/>
    </source>
</evidence>
<keyword evidence="9 10" id="KW-0807">Transducer</keyword>
<organism evidence="13 14">
    <name type="scientific">Desmophyllum pertusum</name>
    <dbReference type="NCBI Taxonomy" id="174260"/>
    <lineage>
        <taxon>Eukaryota</taxon>
        <taxon>Metazoa</taxon>
        <taxon>Cnidaria</taxon>
        <taxon>Anthozoa</taxon>
        <taxon>Hexacorallia</taxon>
        <taxon>Scleractinia</taxon>
        <taxon>Caryophylliina</taxon>
        <taxon>Caryophylliidae</taxon>
        <taxon>Desmophyllum</taxon>
    </lineage>
</organism>
<dbReference type="GO" id="GO:0005886">
    <property type="term" value="C:plasma membrane"/>
    <property type="evidence" value="ECO:0007669"/>
    <property type="project" value="UniProtKB-SubCell"/>
</dbReference>
<keyword evidence="7 10" id="KW-0675">Receptor</keyword>
<evidence type="ECO:0000313" key="13">
    <source>
        <dbReference type="EMBL" id="KAJ7333569.1"/>
    </source>
</evidence>
<feature type="transmembrane region" description="Helical" evidence="11">
    <location>
        <begin position="41"/>
        <end position="62"/>
    </location>
</feature>
<keyword evidence="8" id="KW-0325">Glycoprotein</keyword>
<evidence type="ECO:0000313" key="14">
    <source>
        <dbReference type="Proteomes" id="UP001163046"/>
    </source>
</evidence>
<evidence type="ECO:0000256" key="8">
    <source>
        <dbReference type="ARBA" id="ARBA00023180"/>
    </source>
</evidence>
<dbReference type="OrthoDB" id="10042731at2759"/>
<comment type="caution">
    <text evidence="13">The sequence shown here is derived from an EMBL/GenBank/DDBJ whole genome shotgun (WGS) entry which is preliminary data.</text>
</comment>
<keyword evidence="5 10" id="KW-0297">G-protein coupled receptor</keyword>
<dbReference type="AlphaFoldDB" id="A0A9W9YC84"/>
<evidence type="ECO:0000256" key="10">
    <source>
        <dbReference type="RuleBase" id="RU000688"/>
    </source>
</evidence>
<dbReference type="Pfam" id="PF00001">
    <property type="entry name" value="7tm_1"/>
    <property type="match status" value="1"/>
</dbReference>
<dbReference type="SUPFAM" id="SSF81321">
    <property type="entry name" value="Family A G protein-coupled receptor-like"/>
    <property type="match status" value="1"/>
</dbReference>
<evidence type="ECO:0000256" key="5">
    <source>
        <dbReference type="ARBA" id="ARBA00023040"/>
    </source>
</evidence>
<keyword evidence="6 11" id="KW-0472">Membrane</keyword>
<keyword evidence="2" id="KW-1003">Cell membrane</keyword>
<keyword evidence="4 11" id="KW-1133">Transmembrane helix</keyword>
<accession>A0A9W9YC84</accession>
<dbReference type="GO" id="GO:0004930">
    <property type="term" value="F:G protein-coupled receptor activity"/>
    <property type="evidence" value="ECO:0007669"/>
    <property type="project" value="UniProtKB-KW"/>
</dbReference>
<dbReference type="Gene3D" id="1.20.1070.10">
    <property type="entry name" value="Rhodopsin 7-helix transmembrane proteins"/>
    <property type="match status" value="1"/>
</dbReference>
<evidence type="ECO:0000256" key="4">
    <source>
        <dbReference type="ARBA" id="ARBA00022989"/>
    </source>
</evidence>
<feature type="transmembrane region" description="Helical" evidence="11">
    <location>
        <begin position="74"/>
        <end position="95"/>
    </location>
</feature>
<dbReference type="InterPro" id="IPR017452">
    <property type="entry name" value="GPCR_Rhodpsn_7TM"/>
</dbReference>
<evidence type="ECO:0000259" key="12">
    <source>
        <dbReference type="PROSITE" id="PS50262"/>
    </source>
</evidence>
<keyword evidence="3 10" id="KW-0812">Transmembrane</keyword>
<evidence type="ECO:0000256" key="9">
    <source>
        <dbReference type="ARBA" id="ARBA00023224"/>
    </source>
</evidence>
<feature type="transmembrane region" description="Helical" evidence="11">
    <location>
        <begin position="107"/>
        <end position="132"/>
    </location>
</feature>
<dbReference type="PRINTS" id="PR00237">
    <property type="entry name" value="GPCRRHODOPSN"/>
</dbReference>
<dbReference type="Proteomes" id="UP001163046">
    <property type="component" value="Unassembled WGS sequence"/>
</dbReference>
<keyword evidence="14" id="KW-1185">Reference proteome</keyword>
<evidence type="ECO:0000256" key="3">
    <source>
        <dbReference type="ARBA" id="ARBA00022692"/>
    </source>
</evidence>
<evidence type="ECO:0000256" key="6">
    <source>
        <dbReference type="ARBA" id="ARBA00023136"/>
    </source>
</evidence>
<name>A0A9W9YC84_9CNID</name>
<sequence>MPMIPIYATIGWLLTTTAIIGNGLVIYLIVITKHLHTSTNWFVLSLAAADFSFAICYFPVAYFCDTAFVCDSALRGIVTWQFATISIANLCAMAADRYIAIVVPFKYVRLMTTGCVWGLIGSAWGLPLLLFLPPNLYMHFIGTSPNIQLLFHVIYAVLFEILPCVFLLCATGRILVISRRHYRQTAVVSAQLRFNQPNLRENRGQFSATVIIVVVGLFILFYMMDVVGSICFYFDVCELTVEFHYVRKLLVIANSAANPFPYAFIKRDIKREFKKMFKFRIER</sequence>
<proteinExistence type="inferred from homology"/>
<dbReference type="PANTHER" id="PTHR24246:SF27">
    <property type="entry name" value="ADENOSINE RECEPTOR, ISOFORM A"/>
    <property type="match status" value="1"/>
</dbReference>
<evidence type="ECO:0000256" key="7">
    <source>
        <dbReference type="ARBA" id="ARBA00023170"/>
    </source>
</evidence>
<dbReference type="SMART" id="SM01381">
    <property type="entry name" value="7TM_GPCR_Srsx"/>
    <property type="match status" value="1"/>
</dbReference>
<protein>
    <recommendedName>
        <fullName evidence="12">G-protein coupled receptors family 1 profile domain-containing protein</fullName>
    </recommendedName>
</protein>